<dbReference type="SUPFAM" id="SSF56003">
    <property type="entry name" value="Molybdenum cofactor-binding domain"/>
    <property type="match status" value="1"/>
</dbReference>
<protein>
    <submittedName>
        <fullName evidence="6">Molybdopterin-dependent oxidoreductase</fullName>
    </submittedName>
</protein>
<dbReference type="InterPro" id="IPR036884">
    <property type="entry name" value="2Fe-2S-bd_dom_sf"/>
</dbReference>
<dbReference type="PROSITE" id="PS00197">
    <property type="entry name" value="2FE2S_FER_1"/>
    <property type="match status" value="1"/>
</dbReference>
<keyword evidence="4" id="KW-0408">Iron</keyword>
<dbReference type="Gene3D" id="3.30.365.10">
    <property type="entry name" value="Aldehyde oxidase/xanthine dehydrogenase, molybdopterin binding domain"/>
    <property type="match status" value="4"/>
</dbReference>
<dbReference type="CDD" id="cd00207">
    <property type="entry name" value="fer2"/>
    <property type="match status" value="1"/>
</dbReference>
<dbReference type="InterPro" id="IPR036856">
    <property type="entry name" value="Ald_Oxase/Xan_DH_a/b_sf"/>
</dbReference>
<comment type="caution">
    <text evidence="6">The sequence shown here is derived from an EMBL/GenBank/DDBJ whole genome shotgun (WGS) entry which is preliminary data.</text>
</comment>
<dbReference type="Pfam" id="PF20256">
    <property type="entry name" value="MoCoBD_2"/>
    <property type="match status" value="1"/>
</dbReference>
<feature type="domain" description="2Fe-2S ferredoxin-type" evidence="5">
    <location>
        <begin position="25"/>
        <end position="101"/>
    </location>
</feature>
<comment type="similarity">
    <text evidence="1">Belongs to the xanthine dehydrogenase family.</text>
</comment>
<dbReference type="Gene3D" id="3.10.20.30">
    <property type="match status" value="1"/>
</dbReference>
<dbReference type="Pfam" id="PF02738">
    <property type="entry name" value="MoCoBD_1"/>
    <property type="match status" value="1"/>
</dbReference>
<dbReference type="InterPro" id="IPR016208">
    <property type="entry name" value="Ald_Oxase/xanthine_DH-like"/>
</dbReference>
<dbReference type="InterPro" id="IPR000674">
    <property type="entry name" value="Ald_Oxase/Xan_DH_a/b"/>
</dbReference>
<gene>
    <name evidence="6" type="ORF">NKI33_29980</name>
</gene>
<dbReference type="PANTHER" id="PTHR11908:SF157">
    <property type="entry name" value="XANTHINE DEHYDROGENASE SUBUNIT D-RELATED"/>
    <property type="match status" value="1"/>
</dbReference>
<dbReference type="InterPro" id="IPR012675">
    <property type="entry name" value="Beta-grasp_dom_sf"/>
</dbReference>
<evidence type="ECO:0000256" key="1">
    <source>
        <dbReference type="ARBA" id="ARBA00006849"/>
    </source>
</evidence>
<evidence type="ECO:0000313" key="6">
    <source>
        <dbReference type="EMBL" id="MER8937168.1"/>
    </source>
</evidence>
<dbReference type="SUPFAM" id="SSF54292">
    <property type="entry name" value="2Fe-2S ferredoxin-like"/>
    <property type="match status" value="1"/>
</dbReference>
<accession>A0ABV1YPP6</accession>
<keyword evidence="2" id="KW-0479">Metal-binding</keyword>
<dbReference type="RefSeq" id="WP_287276827.1">
    <property type="nucleotide sequence ID" value="NZ_JAMYMY010000036.1"/>
</dbReference>
<dbReference type="InterPro" id="IPR046867">
    <property type="entry name" value="AldOxase/xan_DH_MoCoBD2"/>
</dbReference>
<dbReference type="PANTHER" id="PTHR11908">
    <property type="entry name" value="XANTHINE DEHYDROGENASE"/>
    <property type="match status" value="1"/>
</dbReference>
<organism evidence="6 7">
    <name type="scientific">Mesorhizobium opportunistum</name>
    <dbReference type="NCBI Taxonomy" id="593909"/>
    <lineage>
        <taxon>Bacteria</taxon>
        <taxon>Pseudomonadati</taxon>
        <taxon>Pseudomonadota</taxon>
        <taxon>Alphaproteobacteria</taxon>
        <taxon>Hyphomicrobiales</taxon>
        <taxon>Phyllobacteriaceae</taxon>
        <taxon>Mesorhizobium</taxon>
    </lineage>
</organism>
<dbReference type="InterPro" id="IPR037165">
    <property type="entry name" value="AldOxase/xan_DH_Mopterin-bd_sf"/>
</dbReference>
<keyword evidence="3" id="KW-0560">Oxidoreductase</keyword>
<dbReference type="Proteomes" id="UP001464387">
    <property type="component" value="Unassembled WGS sequence"/>
</dbReference>
<dbReference type="InterPro" id="IPR002888">
    <property type="entry name" value="2Fe-2S-bd"/>
</dbReference>
<dbReference type="EMBL" id="JAMYPJ010000066">
    <property type="protein sequence ID" value="MER8937168.1"/>
    <property type="molecule type" value="Genomic_DNA"/>
</dbReference>
<dbReference type="SUPFAM" id="SSF54665">
    <property type="entry name" value="CO dehydrogenase molybdoprotein N-domain-like"/>
    <property type="match status" value="1"/>
</dbReference>
<dbReference type="PROSITE" id="PS51085">
    <property type="entry name" value="2FE2S_FER_2"/>
    <property type="match status" value="1"/>
</dbReference>
<evidence type="ECO:0000256" key="3">
    <source>
        <dbReference type="ARBA" id="ARBA00023002"/>
    </source>
</evidence>
<keyword evidence="7" id="KW-1185">Reference proteome</keyword>
<dbReference type="Pfam" id="PF01799">
    <property type="entry name" value="Fer2_2"/>
    <property type="match status" value="1"/>
</dbReference>
<dbReference type="SUPFAM" id="SSF47741">
    <property type="entry name" value="CO dehydrogenase ISP C-domain like"/>
    <property type="match status" value="1"/>
</dbReference>
<evidence type="ECO:0000256" key="2">
    <source>
        <dbReference type="ARBA" id="ARBA00022723"/>
    </source>
</evidence>
<dbReference type="Gene3D" id="3.90.1170.50">
    <property type="entry name" value="Aldehyde oxidase/xanthine dehydrogenase, a/b hammerhead"/>
    <property type="match status" value="1"/>
</dbReference>
<dbReference type="Pfam" id="PF00111">
    <property type="entry name" value="Fer2"/>
    <property type="match status" value="1"/>
</dbReference>
<sequence>MSQVLPEMNGALPDLGGVPLGLERADIAFAVNGAAVSVNVPPLRRLSQVLRDELQLTGTKVGCDAGDCGACTVLVDGDPVCACLVPAASAAGASVTTVEGLADGRLSALQASFLAHGAAQCGICTPALLVAATALLEKKASPTEIEVQDALGGILCRCTGYRKIIAAVMDASLQPASLDFRLPQSGHAIGSSPIRLDGVPKVTGAEKFGGDAFPADALAVLVVRSPHYHASFAFGDLDGWAKKHPGIAGVFTAADIPGKNCFGVIGPFADQPALADGLARLRGEAVALVAGEREAMLDLDLSDFPVRWSELPHFLQPGEAQAGGAALIHEHRPANLLTKGFVERGDPEAALASAAVTVSGAIDTSYVEHAYIEPEAGHAYMDGDTLVVVACTQAPYMDRDETAKVLGLAVDKVRIVPTATGGGFGSKLDVSLQPLIGLVALKTGRPAALAYTRNESMISTTKRHPAEMKATIGADADGHVTGMIFDGDFNTGAYASWGPTVANRVPVHASGPYATPNYRAEGRAIHTHGPISGAFRGFGVPQATIMQETLYDELAGRLGIDRLDFRLKNCLRNGSETVTGQRLESGVGIAECLESLRPHWARAMADADAFNSASVDRKRGVGVASCWYGCGNTSLPNPSTIRVGISPSGDVVLHQGAVDIGQGSNTVIAQICADALGLPLDKFRLRSADTAISPDAGKTSASRQTFVTGKAAEKAGRALREKILRFANVSEKASMQLDGSAIGVREGEATRRIDLASLDVDADGFVFRAEETYDPPTLPLDAKGQGKPYAVYGYGAQIAELEVDLKLGTVRLIKITAAHDVGKAINPLLVEGQIEGGIAQGIGMALMEEYIPGRTENLHDYLIPTIGDVPPIETILVEVPDPEGPFGAKGLGEHVLIPTAPAILNAIRHATGVLVTKVPATPTRIRAGIREKDGIREQEARR</sequence>
<dbReference type="InterPro" id="IPR001041">
    <property type="entry name" value="2Fe-2S_ferredoxin-type"/>
</dbReference>
<reference evidence="6 7" key="1">
    <citation type="journal article" date="2024" name="Proc. Natl. Acad. Sci. U.S.A.">
        <title>The evolutionary genomics of adaptation to stress in wild rhizobium bacteria.</title>
        <authorList>
            <person name="Kehlet-Delgado H."/>
            <person name="Montoya A.P."/>
            <person name="Jensen K.T."/>
            <person name="Wendlandt C.E."/>
            <person name="Dexheimer C."/>
            <person name="Roberts M."/>
            <person name="Torres Martinez L."/>
            <person name="Friesen M.L."/>
            <person name="Griffitts J.S."/>
            <person name="Porter S.S."/>
        </authorList>
    </citation>
    <scope>NUCLEOTIDE SEQUENCE [LARGE SCALE GENOMIC DNA]</scope>
    <source>
        <strain evidence="6 7">M0729</strain>
    </source>
</reference>
<dbReference type="Gene3D" id="1.10.150.120">
    <property type="entry name" value="[2Fe-2S]-binding domain"/>
    <property type="match status" value="1"/>
</dbReference>
<evidence type="ECO:0000256" key="4">
    <source>
        <dbReference type="ARBA" id="ARBA00023004"/>
    </source>
</evidence>
<evidence type="ECO:0000259" key="5">
    <source>
        <dbReference type="PROSITE" id="PS51085"/>
    </source>
</evidence>
<dbReference type="InterPro" id="IPR006058">
    <property type="entry name" value="2Fe2S_fd_BS"/>
</dbReference>
<name>A0ABV1YPP6_9HYPH</name>
<dbReference type="InterPro" id="IPR008274">
    <property type="entry name" value="AldOxase/xan_DH_MoCoBD1"/>
</dbReference>
<dbReference type="SMART" id="SM01008">
    <property type="entry name" value="Ald_Xan_dh_C"/>
    <property type="match status" value="1"/>
</dbReference>
<dbReference type="InterPro" id="IPR036010">
    <property type="entry name" value="2Fe-2S_ferredoxin-like_sf"/>
</dbReference>
<evidence type="ECO:0000313" key="7">
    <source>
        <dbReference type="Proteomes" id="UP001464387"/>
    </source>
</evidence>
<proteinExistence type="inferred from homology"/>